<dbReference type="EMBL" id="MLQL01000009">
    <property type="protein sequence ID" value="OQE24970.1"/>
    <property type="molecule type" value="Genomic_DNA"/>
</dbReference>
<gene>
    <name evidence="2" type="ORF">PENFLA_c009G01037</name>
</gene>
<reference evidence="3" key="1">
    <citation type="journal article" date="2017" name="Nat. Microbiol.">
        <title>Global analysis of biosynthetic gene clusters reveals vast potential of secondary metabolite production in Penicillium species.</title>
        <authorList>
            <person name="Nielsen J.C."/>
            <person name="Grijseels S."/>
            <person name="Prigent S."/>
            <person name="Ji B."/>
            <person name="Dainat J."/>
            <person name="Nielsen K.F."/>
            <person name="Frisvad J.C."/>
            <person name="Workman M."/>
            <person name="Nielsen J."/>
        </authorList>
    </citation>
    <scope>NUCLEOTIDE SEQUENCE [LARGE SCALE GENOMIC DNA]</scope>
    <source>
        <strain evidence="3">IBT 14082</strain>
    </source>
</reference>
<sequence>MNGLKQLQQVSSTTAPNSYQDKKRDTCIVPGGYIDHLVWEKVPEDSMDTKKFWELLERSRTDIRSKLKALFRAHWVSLVVVARDTLCGAKYDSQNNYVRGCAHSASSTAAGVFWQAVPSPPKWDGIGISSGNRAG</sequence>
<name>A0A1V6TGD9_9EURO</name>
<feature type="region of interest" description="Disordered" evidence="1">
    <location>
        <begin position="1"/>
        <end position="23"/>
    </location>
</feature>
<accession>A0A1V6TGD9</accession>
<dbReference type="OrthoDB" id="5401170at2759"/>
<evidence type="ECO:0000313" key="2">
    <source>
        <dbReference type="EMBL" id="OQE24970.1"/>
    </source>
</evidence>
<dbReference type="Proteomes" id="UP000191342">
    <property type="component" value="Unassembled WGS sequence"/>
</dbReference>
<proteinExistence type="predicted"/>
<comment type="caution">
    <text evidence="2">The sequence shown here is derived from an EMBL/GenBank/DDBJ whole genome shotgun (WGS) entry which is preliminary data.</text>
</comment>
<protein>
    <submittedName>
        <fullName evidence="2">Uncharacterized protein</fullName>
    </submittedName>
</protein>
<feature type="compositionally biased region" description="Polar residues" evidence="1">
    <location>
        <begin position="1"/>
        <end position="19"/>
    </location>
</feature>
<organism evidence="2 3">
    <name type="scientific">Penicillium flavigenum</name>
    <dbReference type="NCBI Taxonomy" id="254877"/>
    <lineage>
        <taxon>Eukaryota</taxon>
        <taxon>Fungi</taxon>
        <taxon>Dikarya</taxon>
        <taxon>Ascomycota</taxon>
        <taxon>Pezizomycotina</taxon>
        <taxon>Eurotiomycetes</taxon>
        <taxon>Eurotiomycetidae</taxon>
        <taxon>Eurotiales</taxon>
        <taxon>Aspergillaceae</taxon>
        <taxon>Penicillium</taxon>
    </lineage>
</organism>
<evidence type="ECO:0000256" key="1">
    <source>
        <dbReference type="SAM" id="MobiDB-lite"/>
    </source>
</evidence>
<dbReference type="AlphaFoldDB" id="A0A1V6TGD9"/>
<keyword evidence="3" id="KW-1185">Reference proteome</keyword>
<evidence type="ECO:0000313" key="3">
    <source>
        <dbReference type="Proteomes" id="UP000191342"/>
    </source>
</evidence>